<dbReference type="Gene3D" id="1.20.5.510">
    <property type="entry name" value="Single helix bin"/>
    <property type="match status" value="1"/>
</dbReference>
<comment type="subunit">
    <text evidence="6">PSII is composed of 1 copy each of membrane proteins PsbA, PsbB, PsbC, PsbD, PsbE, PsbF, PsbH, PsbI, PsbJ, PsbK, PsbL, PsbM, PsbT, PsbX, PsbY, PsbZ, Psb30/Ycf12, at least 3 peripheral proteins of the oxygen-evolving complex and a large number of cofactors. It forms dimeric complexes.</text>
</comment>
<accession>A0A7T6Y7I3</accession>
<dbReference type="GO" id="GO:0042651">
    <property type="term" value="C:thylakoid membrane"/>
    <property type="evidence" value="ECO:0007669"/>
    <property type="project" value="UniProtKB-UniRule"/>
</dbReference>
<organism evidence="7">
    <name type="scientific">Poterioochromonas malhamensis</name>
    <dbReference type="NCBI Taxonomy" id="88167"/>
    <lineage>
        <taxon>Eukaryota</taxon>
        <taxon>Sar</taxon>
        <taxon>Stramenopiles</taxon>
        <taxon>Ochrophyta</taxon>
        <taxon>Synurophyceae</taxon>
        <taxon>Ochromonadales</taxon>
        <taxon>Ochromonadaceae</taxon>
        <taxon>Poterioochromonas</taxon>
    </lineage>
</organism>
<dbReference type="AlphaFoldDB" id="A0A7T6Y7I3"/>
<evidence type="ECO:0000256" key="3">
    <source>
        <dbReference type="ARBA" id="ARBA00022989"/>
    </source>
</evidence>
<keyword evidence="7" id="KW-0934">Plastid</keyword>
<dbReference type="Pfam" id="PF06596">
    <property type="entry name" value="PsbX"/>
    <property type="match status" value="1"/>
</dbReference>
<sequence length="41" mass="4537">MTPSLINFLQSIFFGALLVIVPIIVALIIVSRLDPITRVQN</sequence>
<evidence type="ECO:0000256" key="4">
    <source>
        <dbReference type="ARBA" id="ARBA00023136"/>
    </source>
</evidence>
<evidence type="ECO:0000256" key="5">
    <source>
        <dbReference type="ARBA" id="ARBA00023276"/>
    </source>
</evidence>
<comment type="similarity">
    <text evidence="6">Belongs to the PsbX family. Type 1 subfamily.</text>
</comment>
<evidence type="ECO:0000256" key="1">
    <source>
        <dbReference type="ARBA" id="ARBA00022531"/>
    </source>
</evidence>
<comment type="subcellular location">
    <subcellularLocation>
        <location evidence="6">Cellular thylakoid membrane</location>
        <topology evidence="6">Single-pass membrane protein</topology>
    </subcellularLocation>
</comment>
<dbReference type="GO" id="GO:0015979">
    <property type="term" value="P:photosynthesis"/>
    <property type="evidence" value="ECO:0007669"/>
    <property type="project" value="UniProtKB-UniRule"/>
</dbReference>
<keyword evidence="2 6" id="KW-0812">Transmembrane</keyword>
<dbReference type="RefSeq" id="YP_010139347.1">
    <property type="nucleotide sequence ID" value="NC_056910.1"/>
</dbReference>
<reference evidence="7" key="1">
    <citation type="submission" date="2020-10" db="EMBL/GenBank/DDBJ databases">
        <title>Complete chloroplast genome of the Synurophyceae Poterioochromonas malhamensis (Pringsheim) R.A.Andersen 2017 from Van Lake in Eastern Anatolia.</title>
        <authorList>
            <person name="Gastineau R."/>
            <person name="Yilmaz E."/>
            <person name="Solak C.N."/>
            <person name="Lemieux C."/>
            <person name="Turmel M."/>
            <person name="Witkowski A."/>
        </authorList>
    </citation>
    <scope>NUCLEOTIDE SEQUENCE</scope>
    <source>
        <strain evidence="7">SZCZR2049</strain>
    </source>
</reference>
<gene>
    <name evidence="6 7" type="primary">psbX</name>
</gene>
<evidence type="ECO:0000313" key="7">
    <source>
        <dbReference type="EMBL" id="QQK55013.1"/>
    </source>
</evidence>
<keyword evidence="4 6" id="KW-0472">Membrane</keyword>
<dbReference type="InterPro" id="IPR023431">
    <property type="entry name" value="PSII_PsbX_type_1_subfam"/>
</dbReference>
<keyword evidence="1 6" id="KW-0602">Photosynthesis</keyword>
<dbReference type="EMBL" id="MW175522">
    <property type="protein sequence ID" value="QQK55013.1"/>
    <property type="molecule type" value="Genomic_DNA"/>
</dbReference>
<keyword evidence="6" id="KW-0793">Thylakoid</keyword>
<dbReference type="HAMAP" id="MF_01386">
    <property type="entry name" value="PSII_PsbX_1"/>
    <property type="match status" value="1"/>
</dbReference>
<protein>
    <recommendedName>
        <fullName evidence="6">Photosystem II reaction center protein X</fullName>
    </recommendedName>
</protein>
<keyword evidence="5 6" id="KW-0604">Photosystem II</keyword>
<evidence type="ECO:0000256" key="2">
    <source>
        <dbReference type="ARBA" id="ARBA00022692"/>
    </source>
</evidence>
<comment type="function">
    <text evidence="6">Involved in the binding and/or turnover of quinones at the Q(B) site of photosystem II (PSII). PSII is a light-driven water plastoquinone oxidoreductase, using light energy to abstract electrons from H(2)O, generating a proton gradient subsequently used for ATP formation.</text>
</comment>
<geneLocation type="plastid" evidence="7"/>
<dbReference type="GO" id="GO:0009523">
    <property type="term" value="C:photosystem II"/>
    <property type="evidence" value="ECO:0007669"/>
    <property type="project" value="UniProtKB-KW"/>
</dbReference>
<keyword evidence="3 6" id="KW-1133">Transmembrane helix</keyword>
<dbReference type="InterPro" id="IPR009518">
    <property type="entry name" value="PSII_PsbX"/>
</dbReference>
<dbReference type="GeneID" id="67132909"/>
<name>A0A7T6Y7I3_9STRA</name>
<proteinExistence type="inferred from homology"/>
<evidence type="ECO:0000256" key="6">
    <source>
        <dbReference type="HAMAP-Rule" id="MF_01386"/>
    </source>
</evidence>
<feature type="transmembrane region" description="Helical" evidence="6">
    <location>
        <begin position="12"/>
        <end position="30"/>
    </location>
</feature>